<gene>
    <name evidence="2" type="ORF">LVIROSA_LOCUS36586</name>
</gene>
<comment type="caution">
    <text evidence="2">The sequence shown here is derived from an EMBL/GenBank/DDBJ whole genome shotgun (WGS) entry which is preliminary data.</text>
</comment>
<organism evidence="2 3">
    <name type="scientific">Lactuca virosa</name>
    <dbReference type="NCBI Taxonomy" id="75947"/>
    <lineage>
        <taxon>Eukaryota</taxon>
        <taxon>Viridiplantae</taxon>
        <taxon>Streptophyta</taxon>
        <taxon>Embryophyta</taxon>
        <taxon>Tracheophyta</taxon>
        <taxon>Spermatophyta</taxon>
        <taxon>Magnoliopsida</taxon>
        <taxon>eudicotyledons</taxon>
        <taxon>Gunneridae</taxon>
        <taxon>Pentapetalae</taxon>
        <taxon>asterids</taxon>
        <taxon>campanulids</taxon>
        <taxon>Asterales</taxon>
        <taxon>Asteraceae</taxon>
        <taxon>Cichorioideae</taxon>
        <taxon>Cichorieae</taxon>
        <taxon>Lactucinae</taxon>
        <taxon>Lactuca</taxon>
    </lineage>
</organism>
<reference evidence="2 3" key="1">
    <citation type="submission" date="2022-01" db="EMBL/GenBank/DDBJ databases">
        <authorList>
            <person name="Xiong W."/>
            <person name="Schranz E."/>
        </authorList>
    </citation>
    <scope>NUCLEOTIDE SEQUENCE [LARGE SCALE GENOMIC DNA]</scope>
</reference>
<accession>A0AAU9PMB9</accession>
<evidence type="ECO:0000256" key="1">
    <source>
        <dbReference type="SAM" id="MobiDB-lite"/>
    </source>
</evidence>
<feature type="compositionally biased region" description="Polar residues" evidence="1">
    <location>
        <begin position="95"/>
        <end position="141"/>
    </location>
</feature>
<protein>
    <submittedName>
        <fullName evidence="2">Uncharacterized protein</fullName>
    </submittedName>
</protein>
<proteinExistence type="predicted"/>
<dbReference type="AlphaFoldDB" id="A0AAU9PMB9"/>
<dbReference type="EMBL" id="CAKMRJ010005728">
    <property type="protein sequence ID" value="CAH1451219.1"/>
    <property type="molecule type" value="Genomic_DNA"/>
</dbReference>
<evidence type="ECO:0000313" key="2">
    <source>
        <dbReference type="EMBL" id="CAH1451219.1"/>
    </source>
</evidence>
<feature type="compositionally biased region" description="Polar residues" evidence="1">
    <location>
        <begin position="24"/>
        <end position="39"/>
    </location>
</feature>
<dbReference type="Proteomes" id="UP001157418">
    <property type="component" value="Unassembled WGS sequence"/>
</dbReference>
<keyword evidence="3" id="KW-1185">Reference proteome</keyword>
<sequence length="168" mass="18271">MSSDRQDTSGFQTPNTVDEFHRQLPSSTTGDNLPDSTTLHLPHTPVSMAPAIETNESESPISASLGGAIFSTPSTSFDGAACGNHHHREYPQPSSPNSTSHQFIRQSRSANNHHNTSQSLGATNKKQPTSPVTFRSRTPSPEKQAAAAWSLFLTPRIKNFATRVFHHP</sequence>
<evidence type="ECO:0000313" key="3">
    <source>
        <dbReference type="Proteomes" id="UP001157418"/>
    </source>
</evidence>
<feature type="region of interest" description="Disordered" evidence="1">
    <location>
        <begin position="1"/>
        <end position="141"/>
    </location>
</feature>
<name>A0AAU9PMB9_9ASTR</name>